<dbReference type="KEGG" id="afj:AFERRID_11860"/>
<evidence type="ECO:0000313" key="1">
    <source>
        <dbReference type="EMBL" id="BBF64968.1"/>
    </source>
</evidence>
<dbReference type="AlphaFoldDB" id="A0A2Z6IGW2"/>
<accession>A0A2Z6IGW2</accession>
<name>A0A2Z6IGW2_ACIFI</name>
<dbReference type="RefSeq" id="WP_126604573.1">
    <property type="nucleotide sequence ID" value="NZ_AP018795.1"/>
</dbReference>
<sequence>MGDKRWRAWRTMTQDSSGPIAEVCRHGTLLRERQFDWNGLLALEAQGQTWLVDWSGGVLSVLCQSPVWISWLRRNEKIILKRWNSRFPETSARQIVATVRPWSYRLPQSAGVQPTPQISAEAPAALRAVAGQVPQAVAAALQRLANTMDRLQAEAVTKVSAKENGARRSA</sequence>
<evidence type="ECO:0000313" key="2">
    <source>
        <dbReference type="Proteomes" id="UP000280188"/>
    </source>
</evidence>
<keyword evidence="2" id="KW-1185">Reference proteome</keyword>
<reference evidence="1 2" key="1">
    <citation type="journal article" date="2018" name="Microbiol. Resour. Announc.">
        <title>Complete Genome Sequence of Acidithiobacillus ferridurans JCM 18981.</title>
        <authorList>
            <person name="Miyauchi T."/>
            <person name="Kouzuma A."/>
            <person name="Abe T."/>
            <person name="Watanabe K."/>
        </authorList>
    </citation>
    <scope>NUCLEOTIDE SEQUENCE [LARGE SCALE GENOMIC DNA]</scope>
    <source>
        <strain evidence="2">ATCC 33020 / DSM 29468 / JCM 18981 / 11Fe</strain>
    </source>
</reference>
<protein>
    <submittedName>
        <fullName evidence="1">Uncharacterized protein</fullName>
    </submittedName>
</protein>
<dbReference type="Proteomes" id="UP000280188">
    <property type="component" value="Chromosome"/>
</dbReference>
<proteinExistence type="predicted"/>
<dbReference type="EMBL" id="AP018795">
    <property type="protein sequence ID" value="BBF64968.1"/>
    <property type="molecule type" value="Genomic_DNA"/>
</dbReference>
<organism evidence="1 2">
    <name type="scientific">Acidithiobacillus ferridurans</name>
    <dbReference type="NCBI Taxonomy" id="1232575"/>
    <lineage>
        <taxon>Bacteria</taxon>
        <taxon>Pseudomonadati</taxon>
        <taxon>Pseudomonadota</taxon>
        <taxon>Acidithiobacillia</taxon>
        <taxon>Acidithiobacillales</taxon>
        <taxon>Acidithiobacillaceae</taxon>
        <taxon>Acidithiobacillus</taxon>
    </lineage>
</organism>
<gene>
    <name evidence="1" type="ORF">AFERRID_11860</name>
</gene>